<comment type="similarity">
    <text evidence="2">Belongs to the SusD family.</text>
</comment>
<dbReference type="RefSeq" id="WP_009124633.1">
    <property type="nucleotide sequence ID" value="NZ_GL882623.1"/>
</dbReference>
<name>F3PRQ4_9BACE</name>
<dbReference type="TCDB" id="8.A.46.3.2">
    <property type="family name" value="the glycan-binding protein (susd) family"/>
</dbReference>
<dbReference type="Pfam" id="PF07980">
    <property type="entry name" value="SusD_RagB"/>
    <property type="match status" value="1"/>
</dbReference>
<comment type="subcellular location">
    <subcellularLocation>
        <location evidence="1">Cell outer membrane</location>
    </subcellularLocation>
</comment>
<dbReference type="eggNOG" id="COG1834">
    <property type="taxonomic scope" value="Bacteria"/>
</dbReference>
<organism evidence="8 9">
    <name type="scientific">Bacteroides fluxus YIT 12057</name>
    <dbReference type="NCBI Taxonomy" id="763034"/>
    <lineage>
        <taxon>Bacteria</taxon>
        <taxon>Pseudomonadati</taxon>
        <taxon>Bacteroidota</taxon>
        <taxon>Bacteroidia</taxon>
        <taxon>Bacteroidales</taxon>
        <taxon>Bacteroidaceae</taxon>
        <taxon>Bacteroides</taxon>
    </lineage>
</organism>
<dbReference type="AlphaFoldDB" id="F3PRQ4"/>
<evidence type="ECO:0000256" key="4">
    <source>
        <dbReference type="ARBA" id="ARBA00023136"/>
    </source>
</evidence>
<evidence type="ECO:0000313" key="9">
    <source>
        <dbReference type="Proteomes" id="UP000003416"/>
    </source>
</evidence>
<dbReference type="Gene3D" id="1.25.40.390">
    <property type="match status" value="1"/>
</dbReference>
<evidence type="ECO:0000259" key="6">
    <source>
        <dbReference type="Pfam" id="PF07980"/>
    </source>
</evidence>
<sequence length="504" mass="56566">MKKIYLAILFLAGLLVTSCDMDKRPYGKLDDQSAIQGVNDCLRFRNGLYGSFRGLTTGSYVYSTDIQADLFHGTIANGNRVGLISNGNILSSDGDIKAYWAGLYSVINSANYLLEKIETLLKSDVFSEEEIRNIKRYEGEARFIRAYAYYWLADHFCQAYSAEKGDTPALGLPIVTVYHPTGDSSVYPGRSTQNELYSFIEQEMGDAYNALVEFEKANNENIAPNAIYLSSYAVLAFQARLALLKGDNATALSKAEEVINSGKYPLTEITDYEALWTKDEGSEVIFRSFMSNTELGNSTGSTYLSDNLDNADYIPTFDVLELYGDEGDIRFDTYFEVWALTDSKTQAYVFKKYPGNESLKTGAQPNYMNMSKVFRTSELYLIAAEAAVNTNPTLANKYLNDLRKKRIAGYEESNYSGQGLVNAIRTERLKELLGEGFRLSDLRRWGLGFKRNPSHPENPAIENIVVKLGADLSYEASDYRFVWPIPTDEMQNNPQLNGQQNPGY</sequence>
<comment type="caution">
    <text evidence="8">The sequence shown here is derived from an EMBL/GenBank/DDBJ whole genome shotgun (WGS) entry which is preliminary data.</text>
</comment>
<evidence type="ECO:0000256" key="5">
    <source>
        <dbReference type="ARBA" id="ARBA00023237"/>
    </source>
</evidence>
<dbReference type="InterPro" id="IPR011990">
    <property type="entry name" value="TPR-like_helical_dom_sf"/>
</dbReference>
<dbReference type="Proteomes" id="UP000003416">
    <property type="component" value="Unassembled WGS sequence"/>
</dbReference>
<evidence type="ECO:0000256" key="3">
    <source>
        <dbReference type="ARBA" id="ARBA00022729"/>
    </source>
</evidence>
<gene>
    <name evidence="8" type="ORF">HMPREF9446_01406</name>
</gene>
<keyword evidence="9" id="KW-1185">Reference proteome</keyword>
<dbReference type="GO" id="GO:0009279">
    <property type="term" value="C:cell outer membrane"/>
    <property type="evidence" value="ECO:0007669"/>
    <property type="project" value="UniProtKB-SubCell"/>
</dbReference>
<keyword evidence="5" id="KW-0998">Cell outer membrane</keyword>
<protein>
    <submittedName>
        <fullName evidence="8">SusD family protein</fullName>
    </submittedName>
</protein>
<dbReference type="InterPro" id="IPR033985">
    <property type="entry name" value="SusD-like_N"/>
</dbReference>
<dbReference type="Pfam" id="PF14322">
    <property type="entry name" value="SusD-like_3"/>
    <property type="match status" value="1"/>
</dbReference>
<reference evidence="8 9" key="1">
    <citation type="submission" date="2011-02" db="EMBL/GenBank/DDBJ databases">
        <authorList>
            <person name="Weinstock G."/>
            <person name="Sodergren E."/>
            <person name="Clifton S."/>
            <person name="Fulton L."/>
            <person name="Fulton B."/>
            <person name="Courtney L."/>
            <person name="Fronick C."/>
            <person name="Harrison M."/>
            <person name="Strong C."/>
            <person name="Farmer C."/>
            <person name="Delahaunty K."/>
            <person name="Markovic C."/>
            <person name="Hall O."/>
            <person name="Minx P."/>
            <person name="Tomlinson C."/>
            <person name="Mitreva M."/>
            <person name="Hou S."/>
            <person name="Chen J."/>
            <person name="Wollam A."/>
            <person name="Pepin K.H."/>
            <person name="Johnson M."/>
            <person name="Bhonagiri V."/>
            <person name="Zhang X."/>
            <person name="Suruliraj S."/>
            <person name="Warren W."/>
            <person name="Chinwalla A."/>
            <person name="Mardis E.R."/>
            <person name="Wilson R.K."/>
        </authorList>
    </citation>
    <scope>NUCLEOTIDE SEQUENCE [LARGE SCALE GENOMIC DNA]</scope>
    <source>
        <strain evidence="8 9">YIT 12057</strain>
    </source>
</reference>
<keyword evidence="4" id="KW-0472">Membrane</keyword>
<dbReference type="GeneID" id="86049084"/>
<evidence type="ECO:0000256" key="1">
    <source>
        <dbReference type="ARBA" id="ARBA00004442"/>
    </source>
</evidence>
<feature type="domain" description="RagB/SusD" evidence="6">
    <location>
        <begin position="341"/>
        <end position="504"/>
    </location>
</feature>
<evidence type="ECO:0000256" key="2">
    <source>
        <dbReference type="ARBA" id="ARBA00006275"/>
    </source>
</evidence>
<keyword evidence="3" id="KW-0732">Signal</keyword>
<evidence type="ECO:0000313" key="8">
    <source>
        <dbReference type="EMBL" id="EGF58105.1"/>
    </source>
</evidence>
<dbReference type="EMBL" id="AFBN01000025">
    <property type="protein sequence ID" value="EGF58105.1"/>
    <property type="molecule type" value="Genomic_DNA"/>
</dbReference>
<proteinExistence type="inferred from homology"/>
<evidence type="ECO:0000259" key="7">
    <source>
        <dbReference type="Pfam" id="PF14322"/>
    </source>
</evidence>
<dbReference type="SUPFAM" id="SSF48452">
    <property type="entry name" value="TPR-like"/>
    <property type="match status" value="1"/>
</dbReference>
<dbReference type="PROSITE" id="PS51257">
    <property type="entry name" value="PROKAR_LIPOPROTEIN"/>
    <property type="match status" value="1"/>
</dbReference>
<dbReference type="HOGENOM" id="CLU_015553_3_4_10"/>
<feature type="domain" description="SusD-like N-terminal" evidence="7">
    <location>
        <begin position="87"/>
        <end position="241"/>
    </location>
</feature>
<dbReference type="STRING" id="763034.HMPREF9446_01406"/>
<dbReference type="InterPro" id="IPR012944">
    <property type="entry name" value="SusD_RagB_dom"/>
</dbReference>
<accession>F3PRQ4</accession>